<dbReference type="Proteomes" id="UP000198990">
    <property type="component" value="Unassembled WGS sequence"/>
</dbReference>
<dbReference type="PANTHER" id="PTHR43272">
    <property type="entry name" value="LONG-CHAIN-FATTY-ACID--COA LIGASE"/>
    <property type="match status" value="1"/>
</dbReference>
<dbReference type="GO" id="GO:0005524">
    <property type="term" value="F:ATP binding"/>
    <property type="evidence" value="ECO:0007669"/>
    <property type="project" value="UniProtKB-KW"/>
</dbReference>
<organism evidence="4 5">
    <name type="scientific">Maribacter orientalis</name>
    <dbReference type="NCBI Taxonomy" id="228957"/>
    <lineage>
        <taxon>Bacteria</taxon>
        <taxon>Pseudomonadati</taxon>
        <taxon>Bacteroidota</taxon>
        <taxon>Flavobacteriia</taxon>
        <taxon>Flavobacteriales</taxon>
        <taxon>Flavobacteriaceae</taxon>
        <taxon>Maribacter</taxon>
    </lineage>
</organism>
<protein>
    <submittedName>
        <fullName evidence="4">Long-chain acyl-CoA synthetase</fullName>
    </submittedName>
</protein>
<gene>
    <name evidence="4" type="ORF">SAMN04488008_101187</name>
</gene>
<reference evidence="5" key="1">
    <citation type="submission" date="2016-10" db="EMBL/GenBank/DDBJ databases">
        <authorList>
            <person name="Varghese N."/>
            <person name="Submissions S."/>
        </authorList>
    </citation>
    <scope>NUCLEOTIDE SEQUENCE [LARGE SCALE GENOMIC DNA]</scope>
    <source>
        <strain evidence="5">DSM 16471</strain>
    </source>
</reference>
<dbReference type="PROSITE" id="PS00455">
    <property type="entry name" value="AMP_BINDING"/>
    <property type="match status" value="1"/>
</dbReference>
<dbReference type="EMBL" id="FNZN01000001">
    <property type="protein sequence ID" value="SEK27766.1"/>
    <property type="molecule type" value="Genomic_DNA"/>
</dbReference>
<keyword evidence="2" id="KW-0067">ATP-binding</keyword>
<keyword evidence="1" id="KW-0547">Nucleotide-binding</keyword>
<dbReference type="InterPro" id="IPR020459">
    <property type="entry name" value="AMP-binding"/>
</dbReference>
<dbReference type="InterPro" id="IPR000873">
    <property type="entry name" value="AMP-dep_synth/lig_dom"/>
</dbReference>
<dbReference type="AlphaFoldDB" id="A0A1H7FNV1"/>
<dbReference type="InterPro" id="IPR042099">
    <property type="entry name" value="ANL_N_sf"/>
</dbReference>
<dbReference type="CDD" id="cd05907">
    <property type="entry name" value="VL_LC_FACS_like"/>
    <property type="match status" value="1"/>
</dbReference>
<dbReference type="Pfam" id="PF00501">
    <property type="entry name" value="AMP-binding"/>
    <property type="match status" value="1"/>
</dbReference>
<dbReference type="OrthoDB" id="9803968at2"/>
<proteinExistence type="predicted"/>
<dbReference type="SUPFAM" id="SSF56801">
    <property type="entry name" value="Acetyl-CoA synthetase-like"/>
    <property type="match status" value="1"/>
</dbReference>
<dbReference type="GO" id="GO:0004467">
    <property type="term" value="F:long-chain fatty acid-CoA ligase activity"/>
    <property type="evidence" value="ECO:0007669"/>
    <property type="project" value="TreeGrafter"/>
</dbReference>
<keyword evidence="5" id="KW-1185">Reference proteome</keyword>
<name>A0A1H7FNV1_9FLAO</name>
<evidence type="ECO:0000313" key="4">
    <source>
        <dbReference type="EMBL" id="SEK27766.1"/>
    </source>
</evidence>
<dbReference type="InterPro" id="IPR020845">
    <property type="entry name" value="AMP-binding_CS"/>
</dbReference>
<dbReference type="Gene3D" id="3.40.50.12780">
    <property type="entry name" value="N-terminal domain of ligase-like"/>
    <property type="match status" value="1"/>
</dbReference>
<evidence type="ECO:0000313" key="5">
    <source>
        <dbReference type="Proteomes" id="UP000198990"/>
    </source>
</evidence>
<accession>A0A1H7FNV1</accession>
<sequence length="607" mass="68037">MTRLFDLIDYQLKNNPLEASISGRNKDGKWESYSTQKLKDTAEKAAAGLLKLGLVPGDKVAIVAYENRPEWIVMDYAVQMAGMISIPLYPTISVSEYEYILNEAEVKAAFCGALDLYDKLSETQKAVATLKHIYTFDGLNGNPFWETIFDSKGISSVKSIQSNIKGDDLVTIIYTSGTTGKPKGVMLSHANIMHVVTATSELIDAKPQENVLSFLPLCHIYERAVSFCYCFKGVSVFFCGTNNLSGPNGDLAAVRPVAFTTVPRLLEKIYEAIYNKGLALEGVKRKLFFWALELTDDYEIDQQLSMLASLKWKVADTLIFSKWRAALGGNVRQVITGAAPCPVKILRVFCAAGIPIREAYGLTETSPTLTGNSLVPNGAMIGTVGYAIDGVELYIDKTSGEYKEDEGEILAHGPNVMLGYYKKPEINAQVFQTIHGKKWFCTGDIGKLIKGPNGREFLKITDRKKELLKTSGGKYVAPAPIENRIKEDFLIEQMMVIGDKQKFVSALIIPSEEALKNWCLHKRMEWTTLEEMIRNEKVIRKYQKVIDSYNPEFGHIEQIKKFRLIAKPWLPIHEDGSLAELTPTLKLKRRVIREKYSEEITAIYKEL</sequence>
<evidence type="ECO:0000256" key="1">
    <source>
        <dbReference type="ARBA" id="ARBA00022741"/>
    </source>
</evidence>
<dbReference type="PANTHER" id="PTHR43272:SF33">
    <property type="entry name" value="AMP-BINDING DOMAIN-CONTAINING PROTEIN-RELATED"/>
    <property type="match status" value="1"/>
</dbReference>
<evidence type="ECO:0000259" key="3">
    <source>
        <dbReference type="Pfam" id="PF00501"/>
    </source>
</evidence>
<dbReference type="PRINTS" id="PR00154">
    <property type="entry name" value="AMPBINDING"/>
</dbReference>
<dbReference type="GO" id="GO:0016020">
    <property type="term" value="C:membrane"/>
    <property type="evidence" value="ECO:0007669"/>
    <property type="project" value="TreeGrafter"/>
</dbReference>
<evidence type="ECO:0000256" key="2">
    <source>
        <dbReference type="ARBA" id="ARBA00022840"/>
    </source>
</evidence>
<dbReference type="Pfam" id="PF23562">
    <property type="entry name" value="AMP-binding_C_3"/>
    <property type="match status" value="1"/>
</dbReference>
<dbReference type="STRING" id="228957.SAMN04488008_101187"/>
<feature type="domain" description="AMP-dependent synthetase/ligase" evidence="3">
    <location>
        <begin position="28"/>
        <end position="421"/>
    </location>
</feature>
<dbReference type="RefSeq" id="WP_091618827.1">
    <property type="nucleotide sequence ID" value="NZ_FNZN01000001.1"/>
</dbReference>